<dbReference type="AlphaFoldDB" id="A0A1E3X4V5"/>
<protein>
    <recommendedName>
        <fullName evidence="8">Methyltransferase</fullName>
        <ecNumber evidence="8">2.1.1.-</ecNumber>
    </recommendedName>
</protein>
<gene>
    <name evidence="10" type="ORF">SCARUB_04240</name>
</gene>
<dbReference type="Proteomes" id="UP000094056">
    <property type="component" value="Unassembled WGS sequence"/>
</dbReference>
<evidence type="ECO:0000256" key="5">
    <source>
        <dbReference type="ARBA" id="ARBA00022747"/>
    </source>
</evidence>
<comment type="caution">
    <text evidence="10">The sequence shown here is derived from an EMBL/GenBank/DDBJ whole genome shotgun (WGS) entry which is preliminary data.</text>
</comment>
<comment type="similarity">
    <text evidence="1">Belongs to the N(4)/N(6)-methyltransferase family. N(4) subfamily.</text>
</comment>
<comment type="catalytic activity">
    <reaction evidence="7">
        <text>a 2'-deoxycytidine in DNA + S-adenosyl-L-methionine = an N(4)-methyl-2'-deoxycytidine in DNA + S-adenosyl-L-homocysteine + H(+)</text>
        <dbReference type="Rhea" id="RHEA:16857"/>
        <dbReference type="Rhea" id="RHEA-COMP:11369"/>
        <dbReference type="Rhea" id="RHEA-COMP:13674"/>
        <dbReference type="ChEBI" id="CHEBI:15378"/>
        <dbReference type="ChEBI" id="CHEBI:57856"/>
        <dbReference type="ChEBI" id="CHEBI:59789"/>
        <dbReference type="ChEBI" id="CHEBI:85452"/>
        <dbReference type="ChEBI" id="CHEBI:137933"/>
        <dbReference type="EC" id="2.1.1.113"/>
    </reaction>
</comment>
<evidence type="ECO:0000256" key="8">
    <source>
        <dbReference type="RuleBase" id="RU362026"/>
    </source>
</evidence>
<accession>A0A1E3X4V5</accession>
<evidence type="ECO:0000256" key="4">
    <source>
        <dbReference type="ARBA" id="ARBA00022691"/>
    </source>
</evidence>
<keyword evidence="3 10" id="KW-0808">Transferase</keyword>
<reference evidence="10 11" key="1">
    <citation type="submission" date="2016-07" db="EMBL/GenBank/DDBJ databases">
        <title>Draft genome of Scalindua rubra, obtained from a brine-seawater interface in the Red Sea, sheds light on salt adaptation in anammox bacteria.</title>
        <authorList>
            <person name="Speth D.R."/>
            <person name="Lagkouvardos I."/>
            <person name="Wang Y."/>
            <person name="Qian P.-Y."/>
            <person name="Dutilh B.E."/>
            <person name="Jetten M.S."/>
        </authorList>
    </citation>
    <scope>NUCLEOTIDE SEQUENCE [LARGE SCALE GENOMIC DNA]</scope>
    <source>
        <strain evidence="10">BSI-1</strain>
    </source>
</reference>
<evidence type="ECO:0000313" key="10">
    <source>
        <dbReference type="EMBL" id="ODS30651.1"/>
    </source>
</evidence>
<dbReference type="Gene3D" id="3.40.50.150">
    <property type="entry name" value="Vaccinia Virus protein VP39"/>
    <property type="match status" value="1"/>
</dbReference>
<dbReference type="SUPFAM" id="SSF53335">
    <property type="entry name" value="S-adenosyl-L-methionine-dependent methyltransferases"/>
    <property type="match status" value="1"/>
</dbReference>
<feature type="domain" description="DNA methylase N-4/N-6" evidence="9">
    <location>
        <begin position="62"/>
        <end position="404"/>
    </location>
</feature>
<keyword evidence="2 10" id="KW-0489">Methyltransferase</keyword>
<evidence type="ECO:0000313" key="11">
    <source>
        <dbReference type="Proteomes" id="UP000094056"/>
    </source>
</evidence>
<keyword evidence="6" id="KW-0238">DNA-binding</keyword>
<dbReference type="PRINTS" id="PR00508">
    <property type="entry name" value="S21N4MTFRASE"/>
</dbReference>
<dbReference type="GO" id="GO:0009307">
    <property type="term" value="P:DNA restriction-modification system"/>
    <property type="evidence" value="ECO:0007669"/>
    <property type="project" value="UniProtKB-KW"/>
</dbReference>
<sequence length="415" mass="47975">MKIESYHKLEQDSSSFNVLLKRSNNYKKHQSDEFLSLPQDTIPNLLIGDVFDALKKIPDKSISVIVTSPPYWNLRDYGSDEQIGSEKKPEEYVKKMVNIGNELIRILKDDGAYFLNIGDTYVNQNLQMIPQRVAIGMQNNGWLLRNQLIWYKPDHMPSPVKSRFKNTYEPIFFFTKNDWEKKIYFDLDAIRIPHKTKQIELNLSKKDYKGKFDGNENNVGASPGGRISITGENYITKRKIKTTQPIICDYLRFWRDKNNFTNKDIVNFLGADYKHTVGHWFRKDAGGSYPSIDDWIKLKSLLRFDDKYDFEMTETEEVLQQINYHPKGKNPGDILKINTAKSNFKHFAIFPEKIPEIAIKACCPKDGIILDPFAGSGTTGLVAKRLNKKSILIDIQPDFSKIMEERIGEIKVVSI</sequence>
<evidence type="ECO:0000256" key="6">
    <source>
        <dbReference type="ARBA" id="ARBA00023125"/>
    </source>
</evidence>
<keyword evidence="4" id="KW-0949">S-adenosyl-L-methionine</keyword>
<evidence type="ECO:0000256" key="7">
    <source>
        <dbReference type="ARBA" id="ARBA00049120"/>
    </source>
</evidence>
<keyword evidence="5" id="KW-0680">Restriction system</keyword>
<organism evidence="10 11">
    <name type="scientific">Candidatus Scalindua rubra</name>
    <dbReference type="NCBI Taxonomy" id="1872076"/>
    <lineage>
        <taxon>Bacteria</taxon>
        <taxon>Pseudomonadati</taxon>
        <taxon>Planctomycetota</taxon>
        <taxon>Candidatus Brocadiia</taxon>
        <taxon>Candidatus Brocadiales</taxon>
        <taxon>Candidatus Scalinduaceae</taxon>
        <taxon>Candidatus Scalindua</taxon>
    </lineage>
</organism>
<dbReference type="InterPro" id="IPR002941">
    <property type="entry name" value="DNA_methylase_N4/N6"/>
</dbReference>
<dbReference type="GO" id="GO:0003677">
    <property type="term" value="F:DNA binding"/>
    <property type="evidence" value="ECO:0007669"/>
    <property type="project" value="UniProtKB-KW"/>
</dbReference>
<dbReference type="Pfam" id="PF01555">
    <property type="entry name" value="N6_N4_Mtase"/>
    <property type="match status" value="1"/>
</dbReference>
<dbReference type="EC" id="2.1.1.-" evidence="8"/>
<dbReference type="EMBL" id="MAYW01000192">
    <property type="protein sequence ID" value="ODS30651.1"/>
    <property type="molecule type" value="Genomic_DNA"/>
</dbReference>
<dbReference type="GO" id="GO:0015667">
    <property type="term" value="F:site-specific DNA-methyltransferase (cytosine-N4-specific) activity"/>
    <property type="evidence" value="ECO:0007669"/>
    <property type="project" value="UniProtKB-EC"/>
</dbReference>
<evidence type="ECO:0000256" key="1">
    <source>
        <dbReference type="ARBA" id="ARBA00010203"/>
    </source>
</evidence>
<dbReference type="GO" id="GO:0032259">
    <property type="term" value="P:methylation"/>
    <property type="evidence" value="ECO:0007669"/>
    <property type="project" value="UniProtKB-KW"/>
</dbReference>
<dbReference type="GO" id="GO:0008170">
    <property type="term" value="F:N-methyltransferase activity"/>
    <property type="evidence" value="ECO:0007669"/>
    <property type="project" value="InterPro"/>
</dbReference>
<dbReference type="InterPro" id="IPR001091">
    <property type="entry name" value="RM_Methyltransferase"/>
</dbReference>
<evidence type="ECO:0000256" key="3">
    <source>
        <dbReference type="ARBA" id="ARBA00022679"/>
    </source>
</evidence>
<evidence type="ECO:0000259" key="9">
    <source>
        <dbReference type="Pfam" id="PF01555"/>
    </source>
</evidence>
<name>A0A1E3X4V5_9BACT</name>
<dbReference type="PROSITE" id="PS00093">
    <property type="entry name" value="N4_MTASE"/>
    <property type="match status" value="1"/>
</dbReference>
<dbReference type="InterPro" id="IPR017985">
    <property type="entry name" value="MeTrfase_CN4_CS"/>
</dbReference>
<proteinExistence type="inferred from homology"/>
<evidence type="ECO:0000256" key="2">
    <source>
        <dbReference type="ARBA" id="ARBA00022603"/>
    </source>
</evidence>
<dbReference type="InterPro" id="IPR029063">
    <property type="entry name" value="SAM-dependent_MTases_sf"/>
</dbReference>